<feature type="compositionally biased region" description="Low complexity" evidence="1">
    <location>
        <begin position="403"/>
        <end position="412"/>
    </location>
</feature>
<feature type="compositionally biased region" description="Polar residues" evidence="1">
    <location>
        <begin position="377"/>
        <end position="386"/>
    </location>
</feature>
<reference evidence="2 3" key="1">
    <citation type="submission" date="2018-03" db="EMBL/GenBank/DDBJ databases">
        <title>Draft genome sequence of Rohu Carp (Labeo rohita).</title>
        <authorList>
            <person name="Das P."/>
            <person name="Kushwaha B."/>
            <person name="Joshi C.G."/>
            <person name="Kumar D."/>
            <person name="Nagpure N.S."/>
            <person name="Sahoo L."/>
            <person name="Das S.P."/>
            <person name="Bit A."/>
            <person name="Patnaik S."/>
            <person name="Meher P.K."/>
            <person name="Jayasankar P."/>
            <person name="Koringa P.G."/>
            <person name="Patel N.V."/>
            <person name="Hinsu A.T."/>
            <person name="Kumar R."/>
            <person name="Pandey M."/>
            <person name="Agarwal S."/>
            <person name="Srivastava S."/>
            <person name="Singh M."/>
            <person name="Iquebal M.A."/>
            <person name="Jaiswal S."/>
            <person name="Angadi U.B."/>
            <person name="Kumar N."/>
            <person name="Raza M."/>
            <person name="Shah T.M."/>
            <person name="Rai A."/>
            <person name="Jena J.K."/>
        </authorList>
    </citation>
    <scope>NUCLEOTIDE SEQUENCE [LARGE SCALE GENOMIC DNA]</scope>
    <source>
        <strain evidence="2">DASCIFA01</strain>
        <tissue evidence="2">Testis</tissue>
    </source>
</reference>
<name>A0A498MT15_LABRO</name>
<dbReference type="EMBL" id="QBIY01012503">
    <property type="protein sequence ID" value="RXN24889.1"/>
    <property type="molecule type" value="Genomic_DNA"/>
</dbReference>
<comment type="caution">
    <text evidence="2">The sequence shown here is derived from an EMBL/GenBank/DDBJ whole genome shotgun (WGS) entry which is preliminary data.</text>
</comment>
<proteinExistence type="predicted"/>
<dbReference type="STRING" id="84645.A0A498MT15"/>
<feature type="region of interest" description="Disordered" evidence="1">
    <location>
        <begin position="212"/>
        <end position="236"/>
    </location>
</feature>
<feature type="region of interest" description="Disordered" evidence="1">
    <location>
        <begin position="375"/>
        <end position="417"/>
    </location>
</feature>
<gene>
    <name evidence="2" type="ORF">ROHU_021842</name>
</gene>
<organism evidence="2 3">
    <name type="scientific">Labeo rohita</name>
    <name type="common">Indian major carp</name>
    <name type="synonym">Cyprinus rohita</name>
    <dbReference type="NCBI Taxonomy" id="84645"/>
    <lineage>
        <taxon>Eukaryota</taxon>
        <taxon>Metazoa</taxon>
        <taxon>Chordata</taxon>
        <taxon>Craniata</taxon>
        <taxon>Vertebrata</taxon>
        <taxon>Euteleostomi</taxon>
        <taxon>Actinopterygii</taxon>
        <taxon>Neopterygii</taxon>
        <taxon>Teleostei</taxon>
        <taxon>Ostariophysi</taxon>
        <taxon>Cypriniformes</taxon>
        <taxon>Cyprinidae</taxon>
        <taxon>Labeoninae</taxon>
        <taxon>Labeonini</taxon>
        <taxon>Labeo</taxon>
    </lineage>
</organism>
<dbReference type="Proteomes" id="UP000290572">
    <property type="component" value="Unassembled WGS sequence"/>
</dbReference>
<evidence type="ECO:0000313" key="2">
    <source>
        <dbReference type="EMBL" id="RXN24889.1"/>
    </source>
</evidence>
<evidence type="ECO:0000313" key="3">
    <source>
        <dbReference type="Proteomes" id="UP000290572"/>
    </source>
</evidence>
<protein>
    <submittedName>
        <fullName evidence="2">Arf-GAP with ANK repeat and PH domain-containing 1-like isoform X1</fullName>
    </submittedName>
</protein>
<feature type="compositionally biased region" description="Basic and acidic residues" evidence="1">
    <location>
        <begin position="44"/>
        <end position="59"/>
    </location>
</feature>
<feature type="region of interest" description="Disordered" evidence="1">
    <location>
        <begin position="36"/>
        <end position="70"/>
    </location>
</feature>
<sequence length="476" mass="52831">MYLLDGNYPERMERGTPQRKTVYRISLTLVKKETLQDGGGSAHRRLENPKVSAYRREGAADAQRSSPLEELKEVEDETDEFSAHSYMRNFRTFSTGHLELGRLKISRRSLHKDKELNETCIVSENGQSKVIENGAVVHKKAEDVAESDRVKCDAELGEICSTAAASEEKTGFRKKILKTSRSTEEPVSTWSDETSEELKVGKTAKESCITSLLAKGNGKSPKPAPETPPAKRHPSLLRRSFSFRHWTGGELIRIRALSKEKHHSSSGCIGRDGENSQNQAGVVLQNMAFTESESTEKRNTLDVGEVLSKTDSVTELGRRERMKGKNRTLDNSDLLKLSDKSLMEKEGFIRGTGSRSSGQERKLIRFFSGIFSKRDGTSTPLSSPSNRALRKNGLLGSQRRSEMSYSQSSTESVNGCQPDVSSPAHNGFHLAIRHRRLAQSTGVEMAPGILALLQPFPTASQIPAMTVVWFNAFINE</sequence>
<dbReference type="AlphaFoldDB" id="A0A498MT15"/>
<keyword evidence="3" id="KW-1185">Reference proteome</keyword>
<evidence type="ECO:0000256" key="1">
    <source>
        <dbReference type="SAM" id="MobiDB-lite"/>
    </source>
</evidence>
<accession>A0A498MT15</accession>